<evidence type="ECO:0000256" key="1">
    <source>
        <dbReference type="ARBA" id="ARBA00005156"/>
    </source>
</evidence>
<evidence type="ECO:0000256" key="2">
    <source>
        <dbReference type="ARBA" id="ARBA00022723"/>
    </source>
</evidence>
<dbReference type="Pfam" id="PF05207">
    <property type="entry name" value="Zn_ribbon_CSL"/>
    <property type="match status" value="1"/>
</dbReference>
<evidence type="ECO:0000256" key="9">
    <source>
        <dbReference type="ARBA" id="ARBA00048125"/>
    </source>
</evidence>
<comment type="subunit">
    <text evidence="8">Component of the 2-(3-amino-3-carboxypropyl)histidine synthase complex composed of DPH1, DPH2, DPH3 and a NADH-dependent reductase. Interacts with SERGEF.</text>
</comment>
<dbReference type="PROSITE" id="PS51074">
    <property type="entry name" value="DPH_MB"/>
    <property type="match status" value="1"/>
</dbReference>
<dbReference type="InterPro" id="IPR044248">
    <property type="entry name" value="DPH3/4-like"/>
</dbReference>
<dbReference type="SUPFAM" id="SSF144217">
    <property type="entry name" value="CSL zinc finger"/>
    <property type="match status" value="1"/>
</dbReference>
<comment type="similarity">
    <text evidence="4">Belongs to the DPH3 family.</text>
</comment>
<evidence type="ECO:0000256" key="5">
    <source>
        <dbReference type="ARBA" id="ARBA00036267"/>
    </source>
</evidence>
<dbReference type="InterPro" id="IPR007872">
    <property type="entry name" value="DPH_MB_dom"/>
</dbReference>
<dbReference type="AlphaFoldDB" id="A0A8C9PUK5"/>
<reference evidence="11" key="1">
    <citation type="submission" date="2025-08" db="UniProtKB">
        <authorList>
            <consortium name="Ensembl"/>
        </authorList>
    </citation>
    <scope>IDENTIFICATION</scope>
</reference>
<evidence type="ECO:0000256" key="8">
    <source>
        <dbReference type="ARBA" id="ARBA00046426"/>
    </source>
</evidence>
<evidence type="ECO:0000256" key="4">
    <source>
        <dbReference type="ARBA" id="ARBA00024032"/>
    </source>
</evidence>
<evidence type="ECO:0000313" key="12">
    <source>
        <dbReference type="Proteomes" id="UP000694422"/>
    </source>
</evidence>
<keyword evidence="3" id="KW-0408">Iron</keyword>
<comment type="catalytic activity">
    <reaction evidence="9">
        <text>2 [3Fe-4S](0)-[protein] + 2 Fe(2+)-[Dph3] + NADH = 2 [4Fe-4S](1+)-[protein] + 2 [Dph3] + NAD(+) + H(+)</text>
        <dbReference type="Rhea" id="RHEA:71239"/>
        <dbReference type="Rhea" id="RHEA-COMP:17997"/>
        <dbReference type="Rhea" id="RHEA-COMP:17998"/>
        <dbReference type="Rhea" id="RHEA-COMP:18001"/>
        <dbReference type="Rhea" id="RHEA-COMP:18002"/>
        <dbReference type="ChEBI" id="CHEBI:15378"/>
        <dbReference type="ChEBI" id="CHEBI:29033"/>
        <dbReference type="ChEBI" id="CHEBI:33723"/>
        <dbReference type="ChEBI" id="CHEBI:47402"/>
        <dbReference type="ChEBI" id="CHEBI:57540"/>
        <dbReference type="ChEBI" id="CHEBI:57945"/>
        <dbReference type="ChEBI" id="CHEBI:83228"/>
    </reaction>
</comment>
<proteinExistence type="inferred from homology"/>
<organism evidence="11 12">
    <name type="scientific">Spermophilus dauricus</name>
    <name type="common">Daurian ground squirrel</name>
    <dbReference type="NCBI Taxonomy" id="99837"/>
    <lineage>
        <taxon>Eukaryota</taxon>
        <taxon>Metazoa</taxon>
        <taxon>Chordata</taxon>
        <taxon>Craniata</taxon>
        <taxon>Vertebrata</taxon>
        <taxon>Euteleostomi</taxon>
        <taxon>Mammalia</taxon>
        <taxon>Eutheria</taxon>
        <taxon>Euarchontoglires</taxon>
        <taxon>Glires</taxon>
        <taxon>Rodentia</taxon>
        <taxon>Sciuromorpha</taxon>
        <taxon>Sciuridae</taxon>
        <taxon>Xerinae</taxon>
        <taxon>Marmotini</taxon>
        <taxon>Spermophilus</taxon>
    </lineage>
</organism>
<feature type="domain" description="DPH-type MB" evidence="10">
    <location>
        <begin position="2"/>
        <end position="58"/>
    </location>
</feature>
<evidence type="ECO:0000256" key="6">
    <source>
        <dbReference type="ARBA" id="ARBA00041070"/>
    </source>
</evidence>
<evidence type="ECO:0000259" key="10">
    <source>
        <dbReference type="PROSITE" id="PS51074"/>
    </source>
</evidence>
<evidence type="ECO:0000313" key="11">
    <source>
        <dbReference type="Ensembl" id="ENSSDAP00000013421.1"/>
    </source>
</evidence>
<dbReference type="Ensembl" id="ENSSDAT00000015216.1">
    <property type="protein sequence ID" value="ENSSDAP00000013421.1"/>
    <property type="gene ID" value="ENSSDAG00000012129.1"/>
</dbReference>
<comment type="pathway">
    <text evidence="1">Protein modification; peptidyl-diphthamide biosynthesis.</text>
</comment>
<accession>A0A8C9PUK5</accession>
<reference evidence="11" key="2">
    <citation type="submission" date="2025-09" db="UniProtKB">
        <authorList>
            <consortium name="Ensembl"/>
        </authorList>
    </citation>
    <scope>IDENTIFICATION</scope>
</reference>
<dbReference type="Proteomes" id="UP000694422">
    <property type="component" value="Unplaced"/>
</dbReference>
<dbReference type="FunFam" id="3.10.660.10:FF:000001">
    <property type="entry name" value="Diphthamide biosynthesis 3"/>
    <property type="match status" value="1"/>
</dbReference>
<dbReference type="GO" id="GO:0017183">
    <property type="term" value="P:protein histidyl modification to diphthamide"/>
    <property type="evidence" value="ECO:0007669"/>
    <property type="project" value="InterPro"/>
</dbReference>
<keyword evidence="12" id="KW-1185">Reference proteome</keyword>
<dbReference type="InterPro" id="IPR036671">
    <property type="entry name" value="DPH_MB_sf"/>
</dbReference>
<evidence type="ECO:0000256" key="3">
    <source>
        <dbReference type="ARBA" id="ARBA00023004"/>
    </source>
</evidence>
<evidence type="ECO:0000256" key="7">
    <source>
        <dbReference type="ARBA" id="ARBA00041904"/>
    </source>
</evidence>
<dbReference type="GO" id="GO:0046872">
    <property type="term" value="F:metal ion binding"/>
    <property type="evidence" value="ECO:0007669"/>
    <property type="project" value="UniProtKB-KW"/>
</dbReference>
<keyword evidence="2" id="KW-0479">Metal-binding</keyword>
<dbReference type="Gene3D" id="3.10.660.10">
    <property type="entry name" value="DPH Zinc finger"/>
    <property type="match status" value="1"/>
</dbReference>
<sequence>MMVFQVEIESFQYDEDSKTYFYPCPCGNNFSITKEDMENGQDVATCSSCSLIIKVIYDRSISVWRNSLRSFNQQITS</sequence>
<comment type="catalytic activity">
    <reaction evidence="5">
        <text>[3Fe-4S](1+)-[protein] + Fe(2+)-[Dph3] = [3Fe-4S](0)-[protein] + Fe(3+)-[Dph3]</text>
        <dbReference type="Rhea" id="RHEA:71235"/>
        <dbReference type="Rhea" id="RHEA-COMP:17996"/>
        <dbReference type="Rhea" id="RHEA-COMP:17997"/>
        <dbReference type="Rhea" id="RHEA-COMP:18002"/>
        <dbReference type="Rhea" id="RHEA-COMP:18003"/>
        <dbReference type="ChEBI" id="CHEBI:29033"/>
        <dbReference type="ChEBI" id="CHEBI:29034"/>
        <dbReference type="ChEBI" id="CHEBI:33751"/>
        <dbReference type="ChEBI" id="CHEBI:47402"/>
        <dbReference type="ChEBI" id="CHEBI:83228"/>
    </reaction>
</comment>
<dbReference type="PANTHER" id="PTHR21454">
    <property type="entry name" value="DPH3 HOMOLOG-RELATED"/>
    <property type="match status" value="1"/>
</dbReference>
<protein>
    <recommendedName>
        <fullName evidence="6">Diphthamide biosynthesis protein 3</fullName>
    </recommendedName>
    <alternativeName>
        <fullName evidence="7">CSL-type zinc finger-containing protein 2</fullName>
    </alternativeName>
</protein>
<dbReference type="PANTHER" id="PTHR21454:SF31">
    <property type="entry name" value="DIPHTHAMIDE BIOSYNTHESIS PROTEIN 3"/>
    <property type="match status" value="1"/>
</dbReference>
<name>A0A8C9PUK5_SPEDA</name>